<feature type="domain" description="BetI-type transcriptional repressor C-terminal" evidence="2">
    <location>
        <begin position="82"/>
        <end position="128"/>
    </location>
</feature>
<protein>
    <recommendedName>
        <fullName evidence="2">BetI-type transcriptional repressor C-terminal domain-containing protein</fullName>
    </recommendedName>
</protein>
<dbReference type="EMBL" id="SMKO01000002">
    <property type="protein sequence ID" value="TDD12535.1"/>
    <property type="molecule type" value="Genomic_DNA"/>
</dbReference>
<organism evidence="3 4">
    <name type="scientific">Nonomuraea deserti</name>
    <dbReference type="NCBI Taxonomy" id="1848322"/>
    <lineage>
        <taxon>Bacteria</taxon>
        <taxon>Bacillati</taxon>
        <taxon>Actinomycetota</taxon>
        <taxon>Actinomycetes</taxon>
        <taxon>Streptosporangiales</taxon>
        <taxon>Streptosporangiaceae</taxon>
        <taxon>Nonomuraea</taxon>
    </lineage>
</organism>
<evidence type="ECO:0000259" key="2">
    <source>
        <dbReference type="Pfam" id="PF13977"/>
    </source>
</evidence>
<gene>
    <name evidence="3" type="ORF">E1292_01440</name>
</gene>
<dbReference type="InterPro" id="IPR036271">
    <property type="entry name" value="Tet_transcr_reg_TetR-rel_C_sf"/>
</dbReference>
<name>A0A4R4WB77_9ACTN</name>
<evidence type="ECO:0000256" key="1">
    <source>
        <dbReference type="SAM" id="MobiDB-lite"/>
    </source>
</evidence>
<sequence length="141" mass="15920">MKGSRMLRVAMGLPLSPGENGRAKRLTSPQARSRGRKFRAHGRTPRNRREKRQHHPPRSGRPGRDRQANASCHGLPLPDRVGQEFADTGLEGQATRLHMLVDGLTFQTAVFSHHFTPEAMRRIVHDELCLIEAQFKSMRPG</sequence>
<dbReference type="Proteomes" id="UP000295258">
    <property type="component" value="Unassembled WGS sequence"/>
</dbReference>
<proteinExistence type="predicted"/>
<dbReference type="AlphaFoldDB" id="A0A4R4WB77"/>
<dbReference type="SUPFAM" id="SSF48498">
    <property type="entry name" value="Tetracyclin repressor-like, C-terminal domain"/>
    <property type="match status" value="1"/>
</dbReference>
<dbReference type="InterPro" id="IPR039538">
    <property type="entry name" value="BetI_C"/>
</dbReference>
<keyword evidence="4" id="KW-1185">Reference proteome</keyword>
<feature type="compositionally biased region" description="Basic residues" evidence="1">
    <location>
        <begin position="33"/>
        <end position="58"/>
    </location>
</feature>
<dbReference type="Pfam" id="PF13977">
    <property type="entry name" value="TetR_C_6"/>
    <property type="match status" value="1"/>
</dbReference>
<feature type="region of interest" description="Disordered" evidence="1">
    <location>
        <begin position="1"/>
        <end position="80"/>
    </location>
</feature>
<evidence type="ECO:0000313" key="3">
    <source>
        <dbReference type="EMBL" id="TDD12535.1"/>
    </source>
</evidence>
<reference evidence="3 4" key="1">
    <citation type="submission" date="2019-03" db="EMBL/GenBank/DDBJ databases">
        <title>Draft genome sequences of novel Actinobacteria.</title>
        <authorList>
            <person name="Sahin N."/>
            <person name="Ay H."/>
            <person name="Saygin H."/>
        </authorList>
    </citation>
    <scope>NUCLEOTIDE SEQUENCE [LARGE SCALE GENOMIC DNA]</scope>
    <source>
        <strain evidence="3 4">KC310</strain>
    </source>
</reference>
<evidence type="ECO:0000313" key="4">
    <source>
        <dbReference type="Proteomes" id="UP000295258"/>
    </source>
</evidence>
<comment type="caution">
    <text evidence="3">The sequence shown here is derived from an EMBL/GenBank/DDBJ whole genome shotgun (WGS) entry which is preliminary data.</text>
</comment>
<accession>A0A4R4WB77</accession>